<keyword evidence="5" id="KW-0479">Metal-binding</keyword>
<dbReference type="EMBL" id="SNXC01000002">
    <property type="protein sequence ID" value="TDP01289.1"/>
    <property type="molecule type" value="Genomic_DNA"/>
</dbReference>
<keyword evidence="15" id="KW-1185">Reference proteome</keyword>
<dbReference type="PANTHER" id="PTHR11451">
    <property type="entry name" value="THREONINE-TRNA LIGASE"/>
    <property type="match status" value="1"/>
</dbReference>
<sequence>MKTHRELAEQLDLFHSEQQAPGMLFWHPNGWHLFQNIQEHMQRCYRQYGFKEVRTPQLMKKELWHISGHMAMYAQDMFFGGEQNGDQEYALKPMSCPAHILMYKRGVHSYRDLPMKLFEFGLVHRNESSGSLNGCLRLRQFTQDDAHVFCAWSQVKHEVGQFLQRAKQIYSDYGYQALEVKISTQPEQALGDDASWQRAEEILKEACQAESVSFDIQVGEGAFYGPKIELALQDAIGRIWQCGTIQLDFNLPERFDLEFKNDQGEREQPIILHQAVYGSIERWIGILLEASQGVLPEWIHPQPVVLATVNDSVLAYANKIRVDLEQQGINVLCDFGDRSVGRKIKRSFELKIPNIVIIGEQEAQTGKLSVRRGKQVESIQASELFAFLKGKQNLLLKE</sequence>
<dbReference type="GO" id="GO:0046872">
    <property type="term" value="F:metal ion binding"/>
    <property type="evidence" value="ECO:0007669"/>
    <property type="project" value="UniProtKB-KW"/>
</dbReference>
<dbReference type="NCBIfam" id="TIGR00418">
    <property type="entry name" value="thrS"/>
    <property type="match status" value="1"/>
</dbReference>
<evidence type="ECO:0000256" key="6">
    <source>
        <dbReference type="ARBA" id="ARBA00022741"/>
    </source>
</evidence>
<evidence type="ECO:0000256" key="11">
    <source>
        <dbReference type="ARBA" id="ARBA00049515"/>
    </source>
</evidence>
<dbReference type="Gene3D" id="3.30.930.10">
    <property type="entry name" value="Bira Bifunctional Protein, Domain 2"/>
    <property type="match status" value="1"/>
</dbReference>
<dbReference type="Pfam" id="PF00587">
    <property type="entry name" value="tRNA-synt_2b"/>
    <property type="match status" value="1"/>
</dbReference>
<evidence type="ECO:0000256" key="2">
    <source>
        <dbReference type="ARBA" id="ARBA00013163"/>
    </source>
</evidence>
<dbReference type="PROSITE" id="PS50862">
    <property type="entry name" value="AA_TRNA_LIGASE_II"/>
    <property type="match status" value="1"/>
</dbReference>
<evidence type="ECO:0000259" key="13">
    <source>
        <dbReference type="PROSITE" id="PS50862"/>
    </source>
</evidence>
<organism evidence="14 15">
    <name type="scientific">Marinomonas balearica</name>
    <dbReference type="NCBI Taxonomy" id="491947"/>
    <lineage>
        <taxon>Bacteria</taxon>
        <taxon>Pseudomonadati</taxon>
        <taxon>Pseudomonadota</taxon>
        <taxon>Gammaproteobacteria</taxon>
        <taxon>Oceanospirillales</taxon>
        <taxon>Oceanospirillaceae</taxon>
        <taxon>Marinomonas</taxon>
    </lineage>
</organism>
<comment type="similarity">
    <text evidence="1">Belongs to the class-II aminoacyl-tRNA synthetase family.</text>
</comment>
<keyword evidence="10 14" id="KW-0030">Aminoacyl-tRNA synthetase</keyword>
<dbReference type="InterPro" id="IPR036621">
    <property type="entry name" value="Anticodon-bd_dom_sf"/>
</dbReference>
<dbReference type="PANTHER" id="PTHR11451:SF44">
    <property type="entry name" value="THREONINE--TRNA LIGASE, CHLOROPLASTIC_MITOCHONDRIAL 2"/>
    <property type="match status" value="1"/>
</dbReference>
<keyword evidence="8" id="KW-0067">ATP-binding</keyword>
<dbReference type="Gene3D" id="3.40.50.800">
    <property type="entry name" value="Anticodon-binding domain"/>
    <property type="match status" value="1"/>
</dbReference>
<keyword evidence="9" id="KW-0648">Protein biosynthesis</keyword>
<dbReference type="Pfam" id="PF03129">
    <property type="entry name" value="HGTP_anticodon"/>
    <property type="match status" value="1"/>
</dbReference>
<dbReference type="InterPro" id="IPR002320">
    <property type="entry name" value="Thr-tRNA-ligase_IIa"/>
</dbReference>
<dbReference type="GO" id="GO:0005524">
    <property type="term" value="F:ATP binding"/>
    <property type="evidence" value="ECO:0007669"/>
    <property type="project" value="UniProtKB-KW"/>
</dbReference>
<evidence type="ECO:0000256" key="3">
    <source>
        <dbReference type="ARBA" id="ARBA00022490"/>
    </source>
</evidence>
<dbReference type="InterPro" id="IPR033728">
    <property type="entry name" value="ThrRS_core"/>
</dbReference>
<evidence type="ECO:0000313" key="15">
    <source>
        <dbReference type="Proteomes" id="UP000294656"/>
    </source>
</evidence>
<keyword evidence="3" id="KW-0963">Cytoplasm</keyword>
<dbReference type="GO" id="GO:0006435">
    <property type="term" value="P:threonyl-tRNA aminoacylation"/>
    <property type="evidence" value="ECO:0007669"/>
    <property type="project" value="UniProtKB-UniRule"/>
</dbReference>
<evidence type="ECO:0000256" key="8">
    <source>
        <dbReference type="ARBA" id="ARBA00022840"/>
    </source>
</evidence>
<dbReference type="SUPFAM" id="SSF55681">
    <property type="entry name" value="Class II aaRS and biotin synthetases"/>
    <property type="match status" value="1"/>
</dbReference>
<keyword evidence="6" id="KW-0547">Nucleotide-binding</keyword>
<dbReference type="RefSeq" id="WP_133502079.1">
    <property type="nucleotide sequence ID" value="NZ_SNXC01000002.1"/>
</dbReference>
<dbReference type="FunFam" id="3.30.930.10:FF:000002">
    <property type="entry name" value="Threonine--tRNA ligase"/>
    <property type="match status" value="1"/>
</dbReference>
<accession>A0A4R6MH73</accession>
<evidence type="ECO:0000256" key="12">
    <source>
        <dbReference type="NCBIfam" id="TIGR00418"/>
    </source>
</evidence>
<dbReference type="SUPFAM" id="SSF52954">
    <property type="entry name" value="Class II aaRS ABD-related"/>
    <property type="match status" value="1"/>
</dbReference>
<proteinExistence type="inferred from homology"/>
<evidence type="ECO:0000256" key="4">
    <source>
        <dbReference type="ARBA" id="ARBA00022598"/>
    </source>
</evidence>
<reference evidence="14 15" key="1">
    <citation type="submission" date="2019-03" db="EMBL/GenBank/DDBJ databases">
        <title>Genomic Encyclopedia of Type Strains, Phase III (KMG-III): the genomes of soil and plant-associated and newly described type strains.</title>
        <authorList>
            <person name="Whitman W."/>
        </authorList>
    </citation>
    <scope>NUCLEOTIDE SEQUENCE [LARGE SCALE GENOMIC DNA]</scope>
    <source>
        <strain evidence="14 15">CECT 7378</strain>
    </source>
</reference>
<dbReference type="CDD" id="cd00771">
    <property type="entry name" value="ThrRS_core"/>
    <property type="match status" value="1"/>
</dbReference>
<dbReference type="InterPro" id="IPR002314">
    <property type="entry name" value="aa-tRNA-synt_IIb"/>
</dbReference>
<dbReference type="Proteomes" id="UP000294656">
    <property type="component" value="Unassembled WGS sequence"/>
</dbReference>
<dbReference type="GO" id="GO:0005829">
    <property type="term" value="C:cytosol"/>
    <property type="evidence" value="ECO:0007669"/>
    <property type="project" value="TreeGrafter"/>
</dbReference>
<dbReference type="InterPro" id="IPR045864">
    <property type="entry name" value="aa-tRNA-synth_II/BPL/LPL"/>
</dbReference>
<dbReference type="PRINTS" id="PR01047">
    <property type="entry name" value="TRNASYNTHTHR"/>
</dbReference>
<dbReference type="EC" id="6.1.1.3" evidence="2 12"/>
<evidence type="ECO:0000256" key="5">
    <source>
        <dbReference type="ARBA" id="ARBA00022723"/>
    </source>
</evidence>
<dbReference type="AlphaFoldDB" id="A0A4R6MH73"/>
<evidence type="ECO:0000256" key="7">
    <source>
        <dbReference type="ARBA" id="ARBA00022833"/>
    </source>
</evidence>
<comment type="catalytic activity">
    <reaction evidence="11">
        <text>tRNA(Thr) + L-threonine + ATP = L-threonyl-tRNA(Thr) + AMP + diphosphate + H(+)</text>
        <dbReference type="Rhea" id="RHEA:24624"/>
        <dbReference type="Rhea" id="RHEA-COMP:9670"/>
        <dbReference type="Rhea" id="RHEA-COMP:9704"/>
        <dbReference type="ChEBI" id="CHEBI:15378"/>
        <dbReference type="ChEBI" id="CHEBI:30616"/>
        <dbReference type="ChEBI" id="CHEBI:33019"/>
        <dbReference type="ChEBI" id="CHEBI:57926"/>
        <dbReference type="ChEBI" id="CHEBI:78442"/>
        <dbReference type="ChEBI" id="CHEBI:78534"/>
        <dbReference type="ChEBI" id="CHEBI:456215"/>
        <dbReference type="EC" id="6.1.1.3"/>
    </reaction>
</comment>
<keyword evidence="7" id="KW-0862">Zinc</keyword>
<evidence type="ECO:0000313" key="14">
    <source>
        <dbReference type="EMBL" id="TDP01289.1"/>
    </source>
</evidence>
<comment type="caution">
    <text evidence="14">The sequence shown here is derived from an EMBL/GenBank/DDBJ whole genome shotgun (WGS) entry which is preliminary data.</text>
</comment>
<feature type="domain" description="Aminoacyl-transfer RNA synthetases class-II family profile" evidence="13">
    <location>
        <begin position="3"/>
        <end position="296"/>
    </location>
</feature>
<evidence type="ECO:0000256" key="9">
    <source>
        <dbReference type="ARBA" id="ARBA00022917"/>
    </source>
</evidence>
<gene>
    <name evidence="14" type="ORF">DFP79_0191</name>
</gene>
<dbReference type="GO" id="GO:0004829">
    <property type="term" value="F:threonine-tRNA ligase activity"/>
    <property type="evidence" value="ECO:0007669"/>
    <property type="project" value="UniProtKB-UniRule"/>
</dbReference>
<dbReference type="InterPro" id="IPR006195">
    <property type="entry name" value="aa-tRNA-synth_II"/>
</dbReference>
<evidence type="ECO:0000256" key="1">
    <source>
        <dbReference type="ARBA" id="ARBA00008226"/>
    </source>
</evidence>
<protein>
    <recommendedName>
        <fullName evidence="2 12">Threonine--tRNA ligase</fullName>
        <ecNumber evidence="2 12">6.1.1.3</ecNumber>
    </recommendedName>
</protein>
<dbReference type="OrthoDB" id="9802304at2"/>
<dbReference type="InterPro" id="IPR004154">
    <property type="entry name" value="Anticodon-bd"/>
</dbReference>
<name>A0A4R6MH73_9GAMM</name>
<keyword evidence="4" id="KW-0436">Ligase</keyword>
<evidence type="ECO:0000256" key="10">
    <source>
        <dbReference type="ARBA" id="ARBA00023146"/>
    </source>
</evidence>